<evidence type="ECO:0000256" key="2">
    <source>
        <dbReference type="ARBA" id="ARBA00024867"/>
    </source>
</evidence>
<gene>
    <name evidence="6" type="ORF">K8V01_04125</name>
</gene>
<dbReference type="InterPro" id="IPR011006">
    <property type="entry name" value="CheY-like_superfamily"/>
</dbReference>
<dbReference type="GO" id="GO:0003677">
    <property type="term" value="F:DNA binding"/>
    <property type="evidence" value="ECO:0007669"/>
    <property type="project" value="UniProtKB-KW"/>
</dbReference>
<keyword evidence="6" id="KW-0238">DNA-binding</keyword>
<feature type="domain" description="HTH LytTR-type" evidence="5">
    <location>
        <begin position="150"/>
        <end position="232"/>
    </location>
</feature>
<evidence type="ECO:0000313" key="7">
    <source>
        <dbReference type="Proteomes" id="UP000760668"/>
    </source>
</evidence>
<dbReference type="Proteomes" id="UP000760668">
    <property type="component" value="Unassembled WGS sequence"/>
</dbReference>
<keyword evidence="3" id="KW-0597">Phosphoprotein</keyword>
<dbReference type="PROSITE" id="PS50110">
    <property type="entry name" value="RESPONSE_REGULATORY"/>
    <property type="match status" value="1"/>
</dbReference>
<name>A0A921SS48_9FIRM</name>
<dbReference type="GO" id="GO:0000156">
    <property type="term" value="F:phosphorelay response regulator activity"/>
    <property type="evidence" value="ECO:0007669"/>
    <property type="project" value="InterPro"/>
</dbReference>
<dbReference type="InterPro" id="IPR001789">
    <property type="entry name" value="Sig_transdc_resp-reg_receiver"/>
</dbReference>
<sequence length="238" mass="27105">MEETLRTAIVEDEDAAARDLEECLKRYCGKRGITCSTERFRDGRAFLEQYSPRYDLIFMDIRMPEVDGMAAAQRLRELDRVTALVFVTSMVQYAVKGYEVEALDFIVKPVRYPSFEMKMRRILQAVDLKKGREVLLSVGGTVRVLTSSSIYYVEVMDHDLTYHTSQGDVTVRGKLSAVEQQLPREAFFRCSTSYLINLQHVRQLTGDTVLVGDRELRVSRGRKKELMAALAACLGRGV</sequence>
<protein>
    <recommendedName>
        <fullName evidence="1">Stage 0 sporulation protein A homolog</fullName>
    </recommendedName>
</protein>
<dbReference type="EMBL" id="DYUC01000034">
    <property type="protein sequence ID" value="HJG86196.1"/>
    <property type="molecule type" value="Genomic_DNA"/>
</dbReference>
<dbReference type="InterPro" id="IPR046947">
    <property type="entry name" value="LytR-like"/>
</dbReference>
<evidence type="ECO:0000259" key="4">
    <source>
        <dbReference type="PROSITE" id="PS50110"/>
    </source>
</evidence>
<dbReference type="RefSeq" id="WP_304247639.1">
    <property type="nucleotide sequence ID" value="NZ_DYUC01000034.1"/>
</dbReference>
<dbReference type="InterPro" id="IPR007492">
    <property type="entry name" value="LytTR_DNA-bd_dom"/>
</dbReference>
<dbReference type="PANTHER" id="PTHR37299:SF1">
    <property type="entry name" value="STAGE 0 SPORULATION PROTEIN A HOMOLOG"/>
    <property type="match status" value="1"/>
</dbReference>
<dbReference type="SMART" id="SM00850">
    <property type="entry name" value="LytTR"/>
    <property type="match status" value="1"/>
</dbReference>
<feature type="modified residue" description="4-aspartylphosphate" evidence="3">
    <location>
        <position position="60"/>
    </location>
</feature>
<dbReference type="Gene3D" id="2.40.50.1020">
    <property type="entry name" value="LytTr DNA-binding domain"/>
    <property type="match status" value="1"/>
</dbReference>
<feature type="domain" description="Response regulatory" evidence="4">
    <location>
        <begin position="6"/>
        <end position="123"/>
    </location>
</feature>
<organism evidence="6 7">
    <name type="scientific">Pseudoflavonifractor capillosus</name>
    <dbReference type="NCBI Taxonomy" id="106588"/>
    <lineage>
        <taxon>Bacteria</taxon>
        <taxon>Bacillati</taxon>
        <taxon>Bacillota</taxon>
        <taxon>Clostridia</taxon>
        <taxon>Eubacteriales</taxon>
        <taxon>Oscillospiraceae</taxon>
        <taxon>Pseudoflavonifractor</taxon>
    </lineage>
</organism>
<comment type="function">
    <text evidence="2">May play the central regulatory role in sporulation. It may be an element of the effector pathway responsible for the activation of sporulation genes in response to nutritional stress. Spo0A may act in concert with spo0H (a sigma factor) to control the expression of some genes that are critical to the sporulation process.</text>
</comment>
<dbReference type="Pfam" id="PF00072">
    <property type="entry name" value="Response_reg"/>
    <property type="match status" value="1"/>
</dbReference>
<reference evidence="6" key="2">
    <citation type="submission" date="2021-09" db="EMBL/GenBank/DDBJ databases">
        <authorList>
            <person name="Gilroy R."/>
        </authorList>
    </citation>
    <scope>NUCLEOTIDE SEQUENCE</scope>
    <source>
        <strain evidence="6">CHK179-5677</strain>
    </source>
</reference>
<dbReference type="Gene3D" id="3.40.50.2300">
    <property type="match status" value="1"/>
</dbReference>
<evidence type="ECO:0000313" key="6">
    <source>
        <dbReference type="EMBL" id="HJG86196.1"/>
    </source>
</evidence>
<proteinExistence type="predicted"/>
<comment type="caution">
    <text evidence="6">The sequence shown here is derived from an EMBL/GenBank/DDBJ whole genome shotgun (WGS) entry which is preliminary data.</text>
</comment>
<dbReference type="Pfam" id="PF04397">
    <property type="entry name" value="LytTR"/>
    <property type="match status" value="1"/>
</dbReference>
<dbReference type="AlphaFoldDB" id="A0A921SS48"/>
<evidence type="ECO:0000259" key="5">
    <source>
        <dbReference type="PROSITE" id="PS50930"/>
    </source>
</evidence>
<dbReference type="PANTHER" id="PTHR37299">
    <property type="entry name" value="TRANSCRIPTIONAL REGULATOR-RELATED"/>
    <property type="match status" value="1"/>
</dbReference>
<dbReference type="SMART" id="SM00448">
    <property type="entry name" value="REC"/>
    <property type="match status" value="1"/>
</dbReference>
<accession>A0A921SS48</accession>
<dbReference type="SUPFAM" id="SSF52172">
    <property type="entry name" value="CheY-like"/>
    <property type="match status" value="1"/>
</dbReference>
<dbReference type="PROSITE" id="PS50930">
    <property type="entry name" value="HTH_LYTTR"/>
    <property type="match status" value="1"/>
</dbReference>
<evidence type="ECO:0000256" key="1">
    <source>
        <dbReference type="ARBA" id="ARBA00018672"/>
    </source>
</evidence>
<reference evidence="6" key="1">
    <citation type="journal article" date="2021" name="PeerJ">
        <title>Extensive microbial diversity within the chicken gut microbiome revealed by metagenomics and culture.</title>
        <authorList>
            <person name="Gilroy R."/>
            <person name="Ravi A."/>
            <person name="Getino M."/>
            <person name="Pursley I."/>
            <person name="Horton D.L."/>
            <person name="Alikhan N.F."/>
            <person name="Baker D."/>
            <person name="Gharbi K."/>
            <person name="Hall N."/>
            <person name="Watson M."/>
            <person name="Adriaenssens E.M."/>
            <person name="Foster-Nyarko E."/>
            <person name="Jarju S."/>
            <person name="Secka A."/>
            <person name="Antonio M."/>
            <person name="Oren A."/>
            <person name="Chaudhuri R.R."/>
            <person name="La Ragione R."/>
            <person name="Hildebrand F."/>
            <person name="Pallen M.J."/>
        </authorList>
    </citation>
    <scope>NUCLEOTIDE SEQUENCE</scope>
    <source>
        <strain evidence="6">CHK179-5677</strain>
    </source>
</reference>
<evidence type="ECO:0000256" key="3">
    <source>
        <dbReference type="PROSITE-ProRule" id="PRU00169"/>
    </source>
</evidence>